<dbReference type="SMART" id="SM01360">
    <property type="entry name" value="A2M"/>
    <property type="match status" value="1"/>
</dbReference>
<dbReference type="InterPro" id="IPR008930">
    <property type="entry name" value="Terpenoid_cyclase/PrenylTrfase"/>
</dbReference>
<evidence type="ECO:0000313" key="6">
    <source>
        <dbReference type="EMBL" id="OGM06826.1"/>
    </source>
</evidence>
<evidence type="ECO:0000313" key="7">
    <source>
        <dbReference type="Proteomes" id="UP000178735"/>
    </source>
</evidence>
<dbReference type="Proteomes" id="UP000178735">
    <property type="component" value="Unassembled WGS sequence"/>
</dbReference>
<comment type="caution">
    <text evidence="6">The sequence shown here is derived from an EMBL/GenBank/DDBJ whole genome shotgun (WGS) entry which is preliminary data.</text>
</comment>
<name>A0A1F7WVH1_9BACT</name>
<evidence type="ECO:0000256" key="3">
    <source>
        <dbReference type="SAM" id="SignalP"/>
    </source>
</evidence>
<sequence length="2036" mass="229314">MSKKYFPGLRFSLFLVASVLTLLACNGFHGVARAASTAELWKKVSEADNNGLPKTAAEHLKEIYKIALAEKKYGEALKAISKQVVSECNIAGNKPEEKIKRLEAEILTAADEMKPLMRAILAQWYWHYFSRNRYRFVNRARTAGLDEKDFTTWDLPKLFNHISDIHQKLIADSERFKTIKISEFSEVIEKGSVPENLRPTLYDFIMQRALVFYTSGEQAGAQPEDAFEIRADSDAFADSVKFISYSPETTDTSSAKLSAVKIFQALLSFHQNDSDKNAYLDADIQRLNYIKNISTGDVKTEIYIKRMKEIAEEYKSLEPADLARYYWANEINSSGDHAGAIKIAEGASSQSTYGGALCANLIASIKAKSISIKAEKSVPSGREFDIDLNYKNIDSVAFRAYKQNWKDYIKDRGRRNFNWIDHEEIRAILSSAPDAEWSSPLSPTADYKAVDAKIKSPALKPGFYMVVASAKKDFSSSDNCIQYCLIWVSDISVVTRARDGFIEGFVLDSVSGEPVSGAKVRCFAVREEYINNQYVREHDILEKGFSDENGQFSFIFSRTQSYRSGFMVYAADGKGSEIFDPNGLSSYATGMAGTSQRSFIFTDRAIYRPGQTINFKGIAVSCDRDGNNYAVIPNRRISVSLKDKNHQQVEKLDLVTNDYGSFSGSFTAPADRGTGDMHLYATGVSGQATVKVEEYKRPKFMVEIKKPEQGFKLNGEVTIEGSAMAYTGAPIDSAAVKYRVVREVKMPYWFDFYFRGYSPRSRSESRQIANGAVKTGVDGKFKITFNAKADEKISQKEDPTFNFKVYADVTDSAGETRSGSTNLRIGYKTMEAVLSAGEWQTADKAVAVEVQTATLDGVELDAEGAIEVYSLRQPAKPVKAELNPDYFYYWFFEFQKKSDKGPAMAGDENTSNWALWPIDSMVEKKAFNKKAGQTLNVDFNLKPGAYKAILTTNDSAGNKITAFVPIMVNDIKAEKFGVRVPHYFANRSRSVEVGDKYQALWGTGYDTGRVFVEMLSDNKIIKKYWSPAGQTAHLIEIPALEENRGGFTVSLTFVRENRLYSEMVKVDVPWSNKKYDVTFETFRSKLLPGQNETWSVKIKGPGAELKAAEFVAALYDESLDAFVKHCWPSFTGLFRSDRTGIHHRFSNVLAQFNQYSGFDGGHVSVPSRTYDAFLNEITQNFFGYDYYGEEEGFSSGGRMLKKSESRSKSLGDSFDSAVPAPSAMPAMKMQAADMAEMKGISKEKAVGGAGAAESSPEEQQAGPDLSKVAARSNLNETAFFYPHLTTDAEGAVKITFTMPEALTKWHFMGFAHGKTLESGMVEEHAVTQKDLMVQPNPPRFLREGDILEFSVKVTNMVDKDVKGSVRFTLLDPVSEKPLDEMFLNKTTDQAVEIPAKQSKSFYWRITAPDKLDMVKFKAVAAAGDQSDGEEGLLPILSRRIYVQEAIPLPIRNAGEKKFKFEKLLNSGKSDTLQHKGFTIQMTSNPSWYAIQALPFLMNFPHECSEQTFNRLYANALAKHIADSDQKIRRVFDLWKGTDALKSNLEKNEQLKSVMLLESPWVLQAQNETQAKKNVGILFDDNRLKNELRSTYEKLKNMQLADGSWPWFPGGYSNSYITLYIVTGFGRLKNLEVNLVSFDLAIKALRHLDMWLDKIYRDILKYGHKNDNNLSSTIALYLYGRSFFLKDQAVAGEAKEALEYFLDQAKKYWLKLDSRMSQGHLALALNRFGDKETAKKIMASIKERSQSNEEMGMFWSELEISWWWQRAPIETQALMVEAFAEIMDDKAAVEDCKVWLLKQKQTQDWKTTTATADSIYALICRGDNLLASDALVEVSVGGQKVEPEKVEAGTGFYEKRYEGSAVKPEFGDITVKKTDPGVAWGGAHWQYMEDMSKITPHTQNPLTLKKTVFVKRETKAGPVIEPMKGILEVGDLLTIRVELRTDRDMEYVHMKDQRGSGLEPVNVLSQYKYQDGLRYYESTKDTATHFYIDYLPKGTYVFEYQLRVQHRGKYQNGMAHIECMYAPEFNSHSDSVMLEIK</sequence>
<dbReference type="Gene3D" id="1.50.10.20">
    <property type="match status" value="1"/>
</dbReference>
<gene>
    <name evidence="6" type="ORF">A2008_02515</name>
</gene>
<dbReference type="InterPro" id="IPR041246">
    <property type="entry name" value="Bact_MG10"/>
</dbReference>
<evidence type="ECO:0000259" key="4">
    <source>
        <dbReference type="SMART" id="SM01359"/>
    </source>
</evidence>
<feature type="region of interest" description="Disordered" evidence="2">
    <location>
        <begin position="1243"/>
        <end position="1265"/>
    </location>
</feature>
<dbReference type="Gene3D" id="2.60.40.1930">
    <property type="match status" value="1"/>
</dbReference>
<evidence type="ECO:0000259" key="5">
    <source>
        <dbReference type="SMART" id="SM01360"/>
    </source>
</evidence>
<proteinExistence type="inferred from homology"/>
<keyword evidence="3" id="KW-0732">Signal</keyword>
<dbReference type="SMART" id="SM01359">
    <property type="entry name" value="A2M_N_2"/>
    <property type="match status" value="1"/>
</dbReference>
<dbReference type="EMBL" id="MGFH01000051">
    <property type="protein sequence ID" value="OGM06826.1"/>
    <property type="molecule type" value="Genomic_DNA"/>
</dbReference>
<dbReference type="PANTHER" id="PTHR40094">
    <property type="entry name" value="ALPHA-2-MACROGLOBULIN HOMOLOG"/>
    <property type="match status" value="1"/>
</dbReference>
<feature type="compositionally biased region" description="Low complexity" evidence="2">
    <location>
        <begin position="1251"/>
        <end position="1262"/>
    </location>
</feature>
<feature type="signal peptide" evidence="3">
    <location>
        <begin position="1"/>
        <end position="24"/>
    </location>
</feature>
<dbReference type="PANTHER" id="PTHR40094:SF1">
    <property type="entry name" value="UBIQUITIN DOMAIN-CONTAINING PROTEIN"/>
    <property type="match status" value="1"/>
</dbReference>
<feature type="domain" description="Alpha-2-macroglobulin" evidence="5">
    <location>
        <begin position="1277"/>
        <end position="1367"/>
    </location>
</feature>
<protein>
    <recommendedName>
        <fullName evidence="8">Alpha-2-macroglobulin domain-containing protein</fullName>
    </recommendedName>
</protein>
<dbReference type="InterPro" id="IPR002890">
    <property type="entry name" value="MG2"/>
</dbReference>
<feature type="chain" id="PRO_5009533604" description="Alpha-2-macroglobulin domain-containing protein" evidence="3">
    <location>
        <begin position="25"/>
        <end position="2036"/>
    </location>
</feature>
<organism evidence="6 7">
    <name type="scientific">Candidatus Wallbacteria bacterium GWC2_49_35</name>
    <dbReference type="NCBI Taxonomy" id="1817813"/>
    <lineage>
        <taxon>Bacteria</taxon>
        <taxon>Candidatus Walliibacteriota</taxon>
    </lineage>
</organism>
<reference evidence="6 7" key="1">
    <citation type="journal article" date="2016" name="Nat. Commun.">
        <title>Thousands of microbial genomes shed light on interconnected biogeochemical processes in an aquifer system.</title>
        <authorList>
            <person name="Anantharaman K."/>
            <person name="Brown C.T."/>
            <person name="Hug L.A."/>
            <person name="Sharon I."/>
            <person name="Castelle C.J."/>
            <person name="Probst A.J."/>
            <person name="Thomas B.C."/>
            <person name="Singh A."/>
            <person name="Wilkins M.J."/>
            <person name="Karaoz U."/>
            <person name="Brodie E.L."/>
            <person name="Williams K.H."/>
            <person name="Hubbard S.S."/>
            <person name="Banfield J.F."/>
        </authorList>
    </citation>
    <scope>NUCLEOTIDE SEQUENCE [LARGE SCALE GENOMIC DNA]</scope>
</reference>
<dbReference type="SUPFAM" id="SSF48239">
    <property type="entry name" value="Terpenoid cyclases/Protein prenyltransferases"/>
    <property type="match status" value="1"/>
</dbReference>
<dbReference type="PROSITE" id="PS51257">
    <property type="entry name" value="PROKAR_LIPOPROTEIN"/>
    <property type="match status" value="1"/>
</dbReference>
<evidence type="ECO:0000256" key="1">
    <source>
        <dbReference type="ARBA" id="ARBA00010556"/>
    </source>
</evidence>
<dbReference type="Pfam" id="PF01835">
    <property type="entry name" value="MG2"/>
    <property type="match status" value="1"/>
</dbReference>
<dbReference type="Pfam" id="PF17973">
    <property type="entry name" value="bMG10"/>
    <property type="match status" value="1"/>
</dbReference>
<dbReference type="GO" id="GO:0004866">
    <property type="term" value="F:endopeptidase inhibitor activity"/>
    <property type="evidence" value="ECO:0007669"/>
    <property type="project" value="InterPro"/>
</dbReference>
<feature type="domain" description="Alpha-2-macroglobulin bait region" evidence="4">
    <location>
        <begin position="983"/>
        <end position="1122"/>
    </location>
</feature>
<evidence type="ECO:0000256" key="2">
    <source>
        <dbReference type="SAM" id="MobiDB-lite"/>
    </source>
</evidence>
<dbReference type="InterPro" id="IPR001599">
    <property type="entry name" value="Macroglobln_a2"/>
</dbReference>
<accession>A0A1F7WVH1</accession>
<comment type="similarity">
    <text evidence="1">Belongs to the protease inhibitor I39 (alpha-2-macroglobulin) family. Bacterial alpha-2-macroglobulin subfamily.</text>
</comment>
<dbReference type="STRING" id="1817813.A2008_02515"/>
<dbReference type="InterPro" id="IPR051802">
    <property type="entry name" value="YfhM-like"/>
</dbReference>
<dbReference type="InterPro" id="IPR011625">
    <property type="entry name" value="A2M_N_BRD"/>
</dbReference>
<dbReference type="Pfam" id="PF00207">
    <property type="entry name" value="A2M"/>
    <property type="match status" value="1"/>
</dbReference>
<evidence type="ECO:0008006" key="8">
    <source>
        <dbReference type="Google" id="ProtNLM"/>
    </source>
</evidence>